<dbReference type="Pfam" id="PF22593">
    <property type="entry name" value="SPMIP11"/>
    <property type="match status" value="1"/>
</dbReference>
<dbReference type="Proteomes" id="UP000694892">
    <property type="component" value="Chromosome 2L"/>
</dbReference>
<dbReference type="PANTHER" id="PTHR35263:SF1">
    <property type="entry name" value="TESTIS-EXPRESSED PROTEIN 49"/>
    <property type="match status" value="1"/>
</dbReference>
<accession>A0A974HZ82</accession>
<evidence type="ECO:0000313" key="2">
    <source>
        <dbReference type="Proteomes" id="UP000694892"/>
    </source>
</evidence>
<gene>
    <name evidence="1" type="ORF">XELAEV_18013301mg</name>
</gene>
<evidence type="ECO:0000313" key="1">
    <source>
        <dbReference type="EMBL" id="OCT95613.1"/>
    </source>
</evidence>
<proteinExistence type="predicted"/>
<reference evidence="2" key="1">
    <citation type="journal article" date="2016" name="Nature">
        <title>Genome evolution in the allotetraploid frog Xenopus laevis.</title>
        <authorList>
            <person name="Session A.M."/>
            <person name="Uno Y."/>
            <person name="Kwon T."/>
            <person name="Chapman J.A."/>
            <person name="Toyoda A."/>
            <person name="Takahashi S."/>
            <person name="Fukui A."/>
            <person name="Hikosaka A."/>
            <person name="Suzuki A."/>
            <person name="Kondo M."/>
            <person name="van Heeringen S.J."/>
            <person name="Quigley I."/>
            <person name="Heinz S."/>
            <person name="Ogino H."/>
            <person name="Ochi H."/>
            <person name="Hellsten U."/>
            <person name="Lyons J.B."/>
            <person name="Simakov O."/>
            <person name="Putnam N."/>
            <person name="Stites J."/>
            <person name="Kuroki Y."/>
            <person name="Tanaka T."/>
            <person name="Michiue T."/>
            <person name="Watanabe M."/>
            <person name="Bogdanovic O."/>
            <person name="Lister R."/>
            <person name="Georgiou G."/>
            <person name="Paranjpe S.S."/>
            <person name="van Kruijsbergen I."/>
            <person name="Shu S."/>
            <person name="Carlson J."/>
            <person name="Kinoshita T."/>
            <person name="Ohta Y."/>
            <person name="Mawaribuchi S."/>
            <person name="Jenkins J."/>
            <person name="Grimwood J."/>
            <person name="Schmutz J."/>
            <person name="Mitros T."/>
            <person name="Mozaffari S.V."/>
            <person name="Suzuki Y."/>
            <person name="Haramoto Y."/>
            <person name="Yamamoto T.S."/>
            <person name="Takagi C."/>
            <person name="Heald R."/>
            <person name="Miller K."/>
            <person name="Haudenschild C."/>
            <person name="Kitzman J."/>
            <person name="Nakayama T."/>
            <person name="Izutsu Y."/>
            <person name="Robert J."/>
            <person name="Fortriede J."/>
            <person name="Burns K."/>
            <person name="Lotay V."/>
            <person name="Karimi K."/>
            <person name="Yasuoka Y."/>
            <person name="Dichmann D.S."/>
            <person name="Flajnik M.F."/>
            <person name="Houston D.W."/>
            <person name="Shendure J."/>
            <person name="DuPasquier L."/>
            <person name="Vize P.D."/>
            <person name="Zorn A.M."/>
            <person name="Ito M."/>
            <person name="Marcotte E.M."/>
            <person name="Wallingford J.B."/>
            <person name="Ito Y."/>
            <person name="Asashima M."/>
            <person name="Ueno N."/>
            <person name="Matsuda Y."/>
            <person name="Veenstra G.J."/>
            <person name="Fujiyama A."/>
            <person name="Harland R.M."/>
            <person name="Taira M."/>
            <person name="Rokhsar D.S."/>
        </authorList>
    </citation>
    <scope>NUCLEOTIDE SEQUENCE [LARGE SCALE GENOMIC DNA]</scope>
    <source>
        <strain evidence="2">J</strain>
    </source>
</reference>
<dbReference type="PANTHER" id="PTHR35263">
    <property type="entry name" value="TESTIS-EXPRESSED PROTEIN 49"/>
    <property type="match status" value="1"/>
</dbReference>
<protein>
    <submittedName>
        <fullName evidence="1">Uncharacterized protein</fullName>
    </submittedName>
</protein>
<dbReference type="InterPro" id="IPR038775">
    <property type="entry name" value="SPMIP11"/>
</dbReference>
<name>A0A974HZ82_XENLA</name>
<dbReference type="AlphaFoldDB" id="A0A974HZ82"/>
<organism evidence="1 2">
    <name type="scientific">Xenopus laevis</name>
    <name type="common">African clawed frog</name>
    <dbReference type="NCBI Taxonomy" id="8355"/>
    <lineage>
        <taxon>Eukaryota</taxon>
        <taxon>Metazoa</taxon>
        <taxon>Chordata</taxon>
        <taxon>Craniata</taxon>
        <taxon>Vertebrata</taxon>
        <taxon>Euteleostomi</taxon>
        <taxon>Amphibia</taxon>
        <taxon>Batrachia</taxon>
        <taxon>Anura</taxon>
        <taxon>Pipoidea</taxon>
        <taxon>Pipidae</taxon>
        <taxon>Xenopodinae</taxon>
        <taxon>Xenopus</taxon>
        <taxon>Xenopus</taxon>
    </lineage>
</organism>
<dbReference type="EMBL" id="CM004468">
    <property type="protein sequence ID" value="OCT95613.1"/>
    <property type="molecule type" value="Genomic_DNA"/>
</dbReference>
<sequence>MAFFWLTHLGSGSITGCQPPGQRAASSQTAAPKQTQRLPATAAQQFGWWLLQDLKCKAESVHPWIVAQRYPHINTPCQR</sequence>
<feature type="non-terminal residue" evidence="1">
    <location>
        <position position="79"/>
    </location>
</feature>